<feature type="domain" description="RNase H type-1" evidence="1">
    <location>
        <begin position="23"/>
        <end position="142"/>
    </location>
</feature>
<organism evidence="2 3">
    <name type="scientific">Cannabis sativa</name>
    <name type="common">Hemp</name>
    <name type="synonym">Marijuana</name>
    <dbReference type="NCBI Taxonomy" id="3483"/>
    <lineage>
        <taxon>Eukaryota</taxon>
        <taxon>Viridiplantae</taxon>
        <taxon>Streptophyta</taxon>
        <taxon>Embryophyta</taxon>
        <taxon>Tracheophyta</taxon>
        <taxon>Spermatophyta</taxon>
        <taxon>Magnoliopsida</taxon>
        <taxon>eudicotyledons</taxon>
        <taxon>Gunneridae</taxon>
        <taxon>Pentapetalae</taxon>
        <taxon>rosids</taxon>
        <taxon>fabids</taxon>
        <taxon>Rosales</taxon>
        <taxon>Cannabaceae</taxon>
        <taxon>Cannabis</taxon>
    </lineage>
</organism>
<dbReference type="PANTHER" id="PTHR47723:SF19">
    <property type="entry name" value="POLYNUCLEOTIDYL TRANSFERASE, RIBONUCLEASE H-LIKE SUPERFAMILY PROTEIN"/>
    <property type="match status" value="1"/>
</dbReference>
<reference evidence="2" key="1">
    <citation type="submission" date="2018-11" db="EMBL/GenBank/DDBJ databases">
        <authorList>
            <person name="Grassa J C."/>
        </authorList>
    </citation>
    <scope>NUCLEOTIDE SEQUENCE [LARGE SCALE GENOMIC DNA]</scope>
</reference>
<dbReference type="EMBL" id="UZAU01000632">
    <property type="status" value="NOT_ANNOTATED_CDS"/>
    <property type="molecule type" value="Genomic_DNA"/>
</dbReference>
<dbReference type="Gramene" id="evm.model.07.403">
    <property type="protein sequence ID" value="cds.evm.model.07.403"/>
    <property type="gene ID" value="evm.TU.07.403"/>
</dbReference>
<evidence type="ECO:0000313" key="3">
    <source>
        <dbReference type="Proteomes" id="UP000596661"/>
    </source>
</evidence>
<dbReference type="Pfam" id="PF13456">
    <property type="entry name" value="RVT_3"/>
    <property type="match status" value="1"/>
</dbReference>
<dbReference type="EnsemblPlants" id="evm.model.07.403">
    <property type="protein sequence ID" value="cds.evm.model.07.403"/>
    <property type="gene ID" value="evm.TU.07.403"/>
</dbReference>
<gene>
    <name evidence="2" type="primary">LOC115723509</name>
</gene>
<keyword evidence="3" id="KW-1185">Reference proteome</keyword>
<dbReference type="InterPro" id="IPR012337">
    <property type="entry name" value="RNaseH-like_sf"/>
</dbReference>
<dbReference type="Gene3D" id="3.30.420.10">
    <property type="entry name" value="Ribonuclease H-like superfamily/Ribonuclease H"/>
    <property type="match status" value="1"/>
</dbReference>
<dbReference type="InterPro" id="IPR036397">
    <property type="entry name" value="RNaseH_sf"/>
</dbReference>
<proteinExistence type="predicted"/>
<dbReference type="InterPro" id="IPR044730">
    <property type="entry name" value="RNase_H-like_dom_plant"/>
</dbReference>
<protein>
    <recommendedName>
        <fullName evidence="1">RNase H type-1 domain-containing protein</fullName>
    </recommendedName>
</protein>
<dbReference type="OMA" id="FITHILM"/>
<evidence type="ECO:0000313" key="2">
    <source>
        <dbReference type="EnsemblPlants" id="cds.evm.model.07.403"/>
    </source>
</evidence>
<dbReference type="InterPro" id="IPR002156">
    <property type="entry name" value="RNaseH_domain"/>
</dbReference>
<reference evidence="2" key="2">
    <citation type="submission" date="2021-03" db="UniProtKB">
        <authorList>
            <consortium name="EnsemblPlants"/>
        </authorList>
    </citation>
    <scope>IDENTIFICATION</scope>
</reference>
<dbReference type="GO" id="GO:0003676">
    <property type="term" value="F:nucleic acid binding"/>
    <property type="evidence" value="ECO:0007669"/>
    <property type="project" value="InterPro"/>
</dbReference>
<sequence>MVGANQNKDEQWSKLEGNKIKVNVDGAIFQSNGSYGIGVVARDRNGQLIEAFTALRVGNVQPAIVESFGVKEALSWIKGKNWSNVVIETDSIVSVQAISSSVFMPSVFSMLISDCKRLLNCLVDVSVSLVSRSANKTGHCLACGSCYWSNRIFNLSNVPSVIHPSIMADLAIIS</sequence>
<dbReference type="Proteomes" id="UP000596661">
    <property type="component" value="Chromosome 7"/>
</dbReference>
<evidence type="ECO:0000259" key="1">
    <source>
        <dbReference type="Pfam" id="PF13456"/>
    </source>
</evidence>
<dbReference type="CDD" id="cd06222">
    <property type="entry name" value="RNase_H_like"/>
    <property type="match status" value="1"/>
</dbReference>
<name>A0A803Q4Z0_CANSA</name>
<dbReference type="SUPFAM" id="SSF53098">
    <property type="entry name" value="Ribonuclease H-like"/>
    <property type="match status" value="1"/>
</dbReference>
<dbReference type="PANTHER" id="PTHR47723">
    <property type="entry name" value="OS05G0353850 PROTEIN"/>
    <property type="match status" value="1"/>
</dbReference>
<dbReference type="GO" id="GO:0004523">
    <property type="term" value="F:RNA-DNA hybrid ribonuclease activity"/>
    <property type="evidence" value="ECO:0007669"/>
    <property type="project" value="InterPro"/>
</dbReference>
<dbReference type="AlphaFoldDB" id="A0A803Q4Z0"/>
<dbReference type="OrthoDB" id="1749524at2759"/>
<accession>A0A803Q4Z0</accession>
<dbReference type="InterPro" id="IPR053151">
    <property type="entry name" value="RNase_H-like"/>
</dbReference>